<dbReference type="PROSITE" id="PS00379">
    <property type="entry name" value="CDP_ALCOHOL_P_TRANSF"/>
    <property type="match status" value="1"/>
</dbReference>
<evidence type="ECO:0000256" key="1">
    <source>
        <dbReference type="ARBA" id="ARBA00001936"/>
    </source>
</evidence>
<dbReference type="Pfam" id="PF01066">
    <property type="entry name" value="CDP-OH_P_transf"/>
    <property type="match status" value="1"/>
</dbReference>
<sequence>DCWYFLVAIAVMASLGKVCSHLCTSTSRSQARAILGSKRAYTFGHTLINLRLITTSPCAASPSQPERHPSQTSSEAEHRTSTSTATSTSRLVAGNSHVVITLPTMLTIGRVVAIPVLIAAWYWNSPYSAIASTAVFALASLTDWLDGYLARKMKAFSPFGAFLDPVADKLMVAAVLVLLCTKPIAVGPLAGNDWLVPVCTLAIIGREITMSALREWAASAGPEARQAVAVNAWGKWKTASQMASLTLLLLCKDGGVGAGLEAASTAGVGLLLMASWLTVQSLVIYMRGLWRFMATAKA</sequence>
<dbReference type="InterPro" id="IPR004570">
    <property type="entry name" value="Phosphatidylglycerol_P_synth"/>
</dbReference>
<dbReference type="GO" id="GO:0008444">
    <property type="term" value="F:CDP-diacylglycerol-glycerol-3-phosphate 3-phosphatidyltransferase activity"/>
    <property type="evidence" value="ECO:0007669"/>
    <property type="project" value="InterPro"/>
</dbReference>
<evidence type="ECO:0000256" key="10">
    <source>
        <dbReference type="ARBA" id="ARBA00023209"/>
    </source>
</evidence>
<feature type="compositionally biased region" description="Basic and acidic residues" evidence="13">
    <location>
        <begin position="65"/>
        <end position="80"/>
    </location>
</feature>
<dbReference type="AlphaFoldDB" id="A0A8J4DAD5"/>
<dbReference type="InterPro" id="IPR043130">
    <property type="entry name" value="CDP-OH_PTrfase_TM_dom"/>
</dbReference>
<dbReference type="GO" id="GO:0030145">
    <property type="term" value="F:manganese ion binding"/>
    <property type="evidence" value="ECO:0007669"/>
    <property type="project" value="UniProtKB-ARBA"/>
</dbReference>
<evidence type="ECO:0008006" key="17">
    <source>
        <dbReference type="Google" id="ProtNLM"/>
    </source>
</evidence>
<evidence type="ECO:0000256" key="9">
    <source>
        <dbReference type="ARBA" id="ARBA00023136"/>
    </source>
</evidence>
<evidence type="ECO:0000256" key="13">
    <source>
        <dbReference type="SAM" id="MobiDB-lite"/>
    </source>
</evidence>
<evidence type="ECO:0000256" key="4">
    <source>
        <dbReference type="ARBA" id="ARBA00022516"/>
    </source>
</evidence>
<feature type="non-terminal residue" evidence="15">
    <location>
        <position position="298"/>
    </location>
</feature>
<accession>A0A8J4DAD5</accession>
<evidence type="ECO:0000256" key="2">
    <source>
        <dbReference type="ARBA" id="ARBA00004141"/>
    </source>
</evidence>
<dbReference type="InterPro" id="IPR050324">
    <property type="entry name" value="CDP-alcohol_PTase-I"/>
</dbReference>
<organism evidence="15 16">
    <name type="scientific">Volvox reticuliferus</name>
    <dbReference type="NCBI Taxonomy" id="1737510"/>
    <lineage>
        <taxon>Eukaryota</taxon>
        <taxon>Viridiplantae</taxon>
        <taxon>Chlorophyta</taxon>
        <taxon>core chlorophytes</taxon>
        <taxon>Chlorophyceae</taxon>
        <taxon>CS clade</taxon>
        <taxon>Chlamydomonadales</taxon>
        <taxon>Volvocaceae</taxon>
        <taxon>Volvox</taxon>
    </lineage>
</organism>
<evidence type="ECO:0000256" key="3">
    <source>
        <dbReference type="ARBA" id="ARBA00010441"/>
    </source>
</evidence>
<evidence type="ECO:0000256" key="12">
    <source>
        <dbReference type="RuleBase" id="RU003750"/>
    </source>
</evidence>
<name>A0A8J4DAD5_9CHLO</name>
<dbReference type="Proteomes" id="UP000722791">
    <property type="component" value="Unassembled WGS sequence"/>
</dbReference>
<evidence type="ECO:0000256" key="7">
    <source>
        <dbReference type="ARBA" id="ARBA00022989"/>
    </source>
</evidence>
<comment type="cofactor">
    <cofactor evidence="1">
        <name>Mn(2+)</name>
        <dbReference type="ChEBI" id="CHEBI:29035"/>
    </cofactor>
</comment>
<feature type="transmembrane region" description="Helical" evidence="14">
    <location>
        <begin position="262"/>
        <end position="285"/>
    </location>
</feature>
<keyword evidence="9 14" id="KW-0472">Membrane</keyword>
<dbReference type="FunFam" id="1.20.120.1760:FF:000008">
    <property type="entry name" value="CDP-diacylglycerol--glycerol-3-phosphate 3-phosphatidyltransferase 2"/>
    <property type="match status" value="1"/>
</dbReference>
<evidence type="ECO:0000256" key="8">
    <source>
        <dbReference type="ARBA" id="ARBA00023098"/>
    </source>
</evidence>
<gene>
    <name evidence="15" type="ORF">Vretimale_4213</name>
</gene>
<reference evidence="15" key="1">
    <citation type="journal article" date="2021" name="Proc. Natl. Acad. Sci. U.S.A.">
        <title>Three genomes in the algal genus Volvox reveal the fate of a haploid sex-determining region after a transition to homothallism.</title>
        <authorList>
            <person name="Yamamoto K."/>
            <person name="Hamaji T."/>
            <person name="Kawai-Toyooka H."/>
            <person name="Matsuzaki R."/>
            <person name="Takahashi F."/>
            <person name="Nishimura Y."/>
            <person name="Kawachi M."/>
            <person name="Noguchi H."/>
            <person name="Minakuchi Y."/>
            <person name="Umen J.G."/>
            <person name="Toyoda A."/>
            <person name="Nozaki H."/>
        </authorList>
    </citation>
    <scope>NUCLEOTIDE SEQUENCE</scope>
    <source>
        <strain evidence="15">NIES-3785</strain>
    </source>
</reference>
<feature type="transmembrane region" description="Helical" evidence="14">
    <location>
        <begin position="129"/>
        <end position="149"/>
    </location>
</feature>
<protein>
    <recommendedName>
        <fullName evidence="17">CDP-diacylglycerol--glycerol-3-phosphate 3-phosphatidyltransferase</fullName>
    </recommendedName>
</protein>
<evidence type="ECO:0000256" key="5">
    <source>
        <dbReference type="ARBA" id="ARBA00022679"/>
    </source>
</evidence>
<evidence type="ECO:0000313" key="16">
    <source>
        <dbReference type="Proteomes" id="UP000722791"/>
    </source>
</evidence>
<dbReference type="EMBL" id="BNCQ01000006">
    <property type="protein sequence ID" value="GIL98872.1"/>
    <property type="molecule type" value="Genomic_DNA"/>
</dbReference>
<dbReference type="PANTHER" id="PTHR14269:SF62">
    <property type="entry name" value="CDP-DIACYLGLYCEROL--GLYCEROL-3-PHOSPHATE 3-PHOSPHATIDYLTRANSFERASE 1, CHLOROPLASTIC"/>
    <property type="match status" value="1"/>
</dbReference>
<keyword evidence="5 12" id="KW-0808">Transferase</keyword>
<dbReference type="GO" id="GO:0045995">
    <property type="term" value="P:regulation of embryonic development"/>
    <property type="evidence" value="ECO:0007669"/>
    <property type="project" value="UniProtKB-ARBA"/>
</dbReference>
<comment type="caution">
    <text evidence="15">The sequence shown here is derived from an EMBL/GenBank/DDBJ whole genome shotgun (WGS) entry which is preliminary data.</text>
</comment>
<keyword evidence="11" id="KW-1208">Phospholipid metabolism</keyword>
<keyword evidence="7 14" id="KW-1133">Transmembrane helix</keyword>
<keyword evidence="6 14" id="KW-0812">Transmembrane</keyword>
<keyword evidence="4" id="KW-0444">Lipid biosynthesis</keyword>
<dbReference type="GO" id="GO:0005737">
    <property type="term" value="C:cytoplasm"/>
    <property type="evidence" value="ECO:0007669"/>
    <property type="project" value="UniProtKB-ARBA"/>
</dbReference>
<evidence type="ECO:0000256" key="6">
    <source>
        <dbReference type="ARBA" id="ARBA00022692"/>
    </source>
</evidence>
<dbReference type="Gene3D" id="1.20.120.1760">
    <property type="match status" value="1"/>
</dbReference>
<evidence type="ECO:0000256" key="11">
    <source>
        <dbReference type="ARBA" id="ARBA00023264"/>
    </source>
</evidence>
<comment type="subcellular location">
    <subcellularLocation>
        <location evidence="2">Membrane</location>
        <topology evidence="2">Multi-pass membrane protein</topology>
    </subcellularLocation>
</comment>
<dbReference type="NCBIfam" id="TIGR00560">
    <property type="entry name" value="pgsA"/>
    <property type="match status" value="1"/>
</dbReference>
<keyword evidence="8" id="KW-0443">Lipid metabolism</keyword>
<feature type="transmembrane region" description="Helical" evidence="14">
    <location>
        <begin position="98"/>
        <end position="123"/>
    </location>
</feature>
<keyword evidence="10" id="KW-0594">Phospholipid biosynthesis</keyword>
<dbReference type="GO" id="GO:0006655">
    <property type="term" value="P:phosphatidylglycerol biosynthetic process"/>
    <property type="evidence" value="ECO:0007669"/>
    <property type="project" value="UniProtKB-ARBA"/>
</dbReference>
<comment type="similarity">
    <text evidence="3 12">Belongs to the CDP-alcohol phosphatidyltransferase class-I family.</text>
</comment>
<feature type="region of interest" description="Disordered" evidence="13">
    <location>
        <begin position="58"/>
        <end position="89"/>
    </location>
</feature>
<dbReference type="PANTHER" id="PTHR14269">
    <property type="entry name" value="CDP-DIACYLGLYCEROL--GLYCEROL-3-PHOSPHATE 3-PHOSPHATIDYLTRANSFERASE-RELATED"/>
    <property type="match status" value="1"/>
</dbReference>
<dbReference type="GO" id="GO:0016020">
    <property type="term" value="C:membrane"/>
    <property type="evidence" value="ECO:0007669"/>
    <property type="project" value="UniProtKB-SubCell"/>
</dbReference>
<feature type="transmembrane region" description="Helical" evidence="14">
    <location>
        <begin position="170"/>
        <end position="191"/>
    </location>
</feature>
<evidence type="ECO:0000313" key="15">
    <source>
        <dbReference type="EMBL" id="GIL98872.1"/>
    </source>
</evidence>
<dbReference type="InterPro" id="IPR000462">
    <property type="entry name" value="CDP-OH_P_trans"/>
</dbReference>
<dbReference type="InterPro" id="IPR048254">
    <property type="entry name" value="CDP_ALCOHOL_P_TRANSF_CS"/>
</dbReference>
<proteinExistence type="inferred from homology"/>
<evidence type="ECO:0000256" key="14">
    <source>
        <dbReference type="SAM" id="Phobius"/>
    </source>
</evidence>